<dbReference type="Gene3D" id="3.40.50.1820">
    <property type="entry name" value="alpha/beta hydrolase"/>
    <property type="match status" value="1"/>
</dbReference>
<keyword evidence="3" id="KW-1185">Reference proteome</keyword>
<proteinExistence type="predicted"/>
<dbReference type="InterPro" id="IPR052370">
    <property type="entry name" value="Meta-cleavage_hydrolase"/>
</dbReference>
<protein>
    <recommendedName>
        <fullName evidence="1">AB hydrolase-1 domain-containing protein</fullName>
    </recommendedName>
</protein>
<organism evidence="2 3">
    <name type="scientific">Nepenthes gracilis</name>
    <name type="common">Slender pitcher plant</name>
    <dbReference type="NCBI Taxonomy" id="150966"/>
    <lineage>
        <taxon>Eukaryota</taxon>
        <taxon>Viridiplantae</taxon>
        <taxon>Streptophyta</taxon>
        <taxon>Embryophyta</taxon>
        <taxon>Tracheophyta</taxon>
        <taxon>Spermatophyta</taxon>
        <taxon>Magnoliopsida</taxon>
        <taxon>eudicotyledons</taxon>
        <taxon>Gunneridae</taxon>
        <taxon>Pentapetalae</taxon>
        <taxon>Caryophyllales</taxon>
        <taxon>Nepenthaceae</taxon>
        <taxon>Nepenthes</taxon>
    </lineage>
</organism>
<dbReference type="InterPro" id="IPR000073">
    <property type="entry name" value="AB_hydrolase_1"/>
</dbReference>
<evidence type="ECO:0000259" key="1">
    <source>
        <dbReference type="Pfam" id="PF00561"/>
    </source>
</evidence>
<dbReference type="Proteomes" id="UP001279734">
    <property type="component" value="Unassembled WGS sequence"/>
</dbReference>
<feature type="domain" description="AB hydrolase-1" evidence="1">
    <location>
        <begin position="49"/>
        <end position="281"/>
    </location>
</feature>
<gene>
    <name evidence="2" type="ORF">Nepgr_015288</name>
</gene>
<dbReference type="PRINTS" id="PR00111">
    <property type="entry name" value="ABHYDROLASE"/>
</dbReference>
<sequence length="300" mass="33716">MVGIIRVYSSTLHKVMKVAGIQPRSIEIEPGSTIMNFWVPSKPPSAEKPAVVLIHGFAVDGILQWQFQVLALMKKYSVYVPDLIFFGRSTTSSSERSAKFQADSVAKGLEKLGVERCMVVGFSYGGIVAFQMAEHHPELVVGMVVTGTPLALTESFSSECFERLGFSRWADYLLPNSAEGVKVLLEIASYQLPWLPNFFCKDFLQSMLDNRLEKAELLEALLVRDEEVTTHQFLQRIHILHGEGDKIFPMEVAEDLKKRLGVTTELRSIKKAGHLCLLERPCVFNKYLEQLLASLQAHEQ</sequence>
<dbReference type="SUPFAM" id="SSF53474">
    <property type="entry name" value="alpha/beta-Hydrolases"/>
    <property type="match status" value="1"/>
</dbReference>
<dbReference type="EMBL" id="BSYO01000013">
    <property type="protein sequence ID" value="GMH13447.1"/>
    <property type="molecule type" value="Genomic_DNA"/>
</dbReference>
<reference evidence="2" key="1">
    <citation type="submission" date="2023-05" db="EMBL/GenBank/DDBJ databases">
        <title>Nepenthes gracilis genome sequencing.</title>
        <authorList>
            <person name="Fukushima K."/>
        </authorList>
    </citation>
    <scope>NUCLEOTIDE SEQUENCE</scope>
    <source>
        <strain evidence="2">SING2019-196</strain>
    </source>
</reference>
<dbReference type="InterPro" id="IPR029058">
    <property type="entry name" value="AB_hydrolase_fold"/>
</dbReference>
<comment type="caution">
    <text evidence="2">The sequence shown here is derived from an EMBL/GenBank/DDBJ whole genome shotgun (WGS) entry which is preliminary data.</text>
</comment>
<dbReference type="PANTHER" id="PTHR43139:SF61">
    <property type="entry name" value="ALPHA_BETA-HYDROLASES SUPERFAMILY PROTEIN"/>
    <property type="match status" value="1"/>
</dbReference>
<dbReference type="Pfam" id="PF00561">
    <property type="entry name" value="Abhydrolase_1"/>
    <property type="match status" value="1"/>
</dbReference>
<name>A0AAD3SLT6_NEPGR</name>
<evidence type="ECO:0000313" key="2">
    <source>
        <dbReference type="EMBL" id="GMH13447.1"/>
    </source>
</evidence>
<dbReference type="PANTHER" id="PTHR43139">
    <property type="entry name" value="SI:DKEY-122A22.2"/>
    <property type="match status" value="1"/>
</dbReference>
<accession>A0AAD3SLT6</accession>
<dbReference type="AlphaFoldDB" id="A0AAD3SLT6"/>
<evidence type="ECO:0000313" key="3">
    <source>
        <dbReference type="Proteomes" id="UP001279734"/>
    </source>
</evidence>